<accession>A0A100WFQ9</accession>
<dbReference type="EMBL" id="BCSY01000071">
    <property type="protein sequence ID" value="GAS97261.1"/>
    <property type="molecule type" value="Genomic_DNA"/>
</dbReference>
<evidence type="ECO:0000259" key="1">
    <source>
        <dbReference type="PROSITE" id="PS50125"/>
    </source>
</evidence>
<name>A0A100WFQ9_MYCCR</name>
<dbReference type="InterPro" id="IPR001054">
    <property type="entry name" value="A/G_cyclase"/>
</dbReference>
<dbReference type="Pfam" id="PF13191">
    <property type="entry name" value="AAA_16"/>
    <property type="match status" value="1"/>
</dbReference>
<reference evidence="3" key="1">
    <citation type="journal article" date="2016" name="Genome Announc.">
        <title>Draft Genome Sequences of Five Rapidly Growing Mycobacterium Species, M. thermoresistibile, M. fortuitum subsp. acetamidolyticum, M. canariasense, M. brisbanense, and M. novocastrense.</title>
        <authorList>
            <person name="Katahira K."/>
            <person name="Ogura Y."/>
            <person name="Gotoh Y."/>
            <person name="Hayashi T."/>
        </authorList>
    </citation>
    <scope>NUCLEOTIDE SEQUENCE [LARGE SCALE GENOMIC DNA]</scope>
    <source>
        <strain evidence="3">JCM15298</strain>
    </source>
</reference>
<sequence length="1437" mass="157168">MKTPILDFDGRVVDRRQELTDLREAVESAGRAAGSCVLISGVSGVGKSTLVQAFGTEVSERNCVFAYGRCRDGAPAPYTALGEALSALVCTMESTPAAERNHWRSAVISATPPLSDVLGALVPELRHISTRDATAPAPTSQAADMRRRLHRAVITLLSETAAFRPVVLTIDDLQWADGDSLMFLSELLTVSLRNVLLVGAHRAGEFEPSEAGLTAPTTQRIDLAPLSRPDIEELLAGVSGPSVELSHVAREFHHRTDGNPLQVRQLLYHAQQAGALVPVGPEGRPRWDLRILSSMEMSASAAESLGRYLDQLRPVDRDVLRSLTVIGSEFDLADATTAAAAPPDTVAQTLWTGLELRLIEALDRDGKRIGNAISHEARYRFSHDKVKESAREGLSAEDARHTHLRIGRRLLELGDDRLFEAARHVGLGGSAATDAGERLRFVEVLHRAASKARVQASFPLCLEHCRNALDLLGEQRWSTNFDLTLQLQLEAAEAALLVGDVTTLHDLLDEAEEVLQDPADRARLAYLRLKGRVAQNRIQEALSVGLRALDELGEPLPSDAGTPRIVNALGRMKLTTRRWSTEQLLQLRACEDRRVIEAQRILAELRSMSYIARPNLFPLIVRKQLSLSLAHGHTPSTPLVLVSYGVLLVIAGDRTGAQRFGEVALQLTERAEFRQARPETLFLYLNFIRHWRHPVRDGLGQVRDAVTAALNQGDQEYAGFLVTVLLAQSFWAGTPTTEIDTMARSLIPQIRSQPVPSTLSQALHQMCLNLLGRSEDPMLVAGESGYDERVIVPAARHEGDEVTLSVAADVKQGLHFWSGDYAGAVAVTEEVMQHLAGTVGTTGLQLVHMVSALSRIHCAPGDRATKKAVHESLELHRKWAAEAPANYAAPCALVEGAWARARGRHRDAERLLDTAIELADEHQLPLIGALAHEEAAELYTDTGRARLHEHMLRSAYQRWLALGFTLRVDRLARRHPWLLSRELVQSGAGIDPVGAHHLVRTLAAARTPDSLAKLTLGAAADMTGADRVLCLTGEPDQLTVRAVHQGGVTTTIDGPWTKVPYDTSVVRRVIATGAPLCLSSETSILAAPIRLQDKTIGVVYAERTGAGPHFSAQHEEAMAFLCAQAAAPLWNFQLEAQLRAADEHRQSLMDVQSRFVPNELLRMLDIDDVRRVHSGYRVERQMTVLVSDIRGYTTLLEDMDVLEANTLATGFLRAVELPIVACNGMIQDMRGDEILAVFEGSPDDAVRAGLGMLRSLREHNGDRLAHGSEELRVGIGINSGVVGLGLVGGVNRMVLSTVGDAVNLAARIEGTTKRYDAALLISDATYAELSDPAQFCIRRMERVMVVNRRQPVTIYEVYDEDPEDLRAAKMAAQPVFDEAFDLFDAGDVDKARAAFERCHHLLPDDAVATLHIAHCDAMQRGELTPGQDVALRQKYAD</sequence>
<dbReference type="GO" id="GO:0004016">
    <property type="term" value="F:adenylate cyclase activity"/>
    <property type="evidence" value="ECO:0007669"/>
    <property type="project" value="UniProtKB-ARBA"/>
</dbReference>
<dbReference type="CDD" id="cd07302">
    <property type="entry name" value="CHD"/>
    <property type="match status" value="1"/>
</dbReference>
<reference evidence="3" key="2">
    <citation type="submission" date="2016-02" db="EMBL/GenBank/DDBJ databases">
        <title>Draft genome sequence of five rapidly growing Mycobacterium species.</title>
        <authorList>
            <person name="Katahira K."/>
            <person name="Gotou Y."/>
            <person name="Iida K."/>
            <person name="Ogura Y."/>
            <person name="Hayashi T."/>
        </authorList>
    </citation>
    <scope>NUCLEOTIDE SEQUENCE [LARGE SCALE GENOMIC DNA]</scope>
    <source>
        <strain evidence="3">JCM15298</strain>
    </source>
</reference>
<dbReference type="GO" id="GO:0035556">
    <property type="term" value="P:intracellular signal transduction"/>
    <property type="evidence" value="ECO:0007669"/>
    <property type="project" value="InterPro"/>
</dbReference>
<dbReference type="Gene3D" id="3.40.50.300">
    <property type="entry name" value="P-loop containing nucleotide triphosphate hydrolases"/>
    <property type="match status" value="1"/>
</dbReference>
<evidence type="ECO:0000313" key="2">
    <source>
        <dbReference type="EMBL" id="GAS97261.1"/>
    </source>
</evidence>
<organism evidence="2 3">
    <name type="scientific">Mycolicibacterium canariasense</name>
    <name type="common">Mycobacterium canariasense</name>
    <dbReference type="NCBI Taxonomy" id="228230"/>
    <lineage>
        <taxon>Bacteria</taxon>
        <taxon>Bacillati</taxon>
        <taxon>Actinomycetota</taxon>
        <taxon>Actinomycetes</taxon>
        <taxon>Mycobacteriales</taxon>
        <taxon>Mycobacteriaceae</taxon>
        <taxon>Mycolicibacterium</taxon>
    </lineage>
</organism>
<keyword evidence="3" id="KW-1185">Reference proteome</keyword>
<dbReference type="Gene3D" id="3.30.450.40">
    <property type="match status" value="1"/>
</dbReference>
<dbReference type="SUPFAM" id="SSF55073">
    <property type="entry name" value="Nucleotide cyclase"/>
    <property type="match status" value="1"/>
</dbReference>
<feature type="domain" description="Guanylate cyclase" evidence="1">
    <location>
        <begin position="1183"/>
        <end position="1309"/>
    </location>
</feature>
<dbReference type="Gene3D" id="3.30.70.1230">
    <property type="entry name" value="Nucleotide cyclase"/>
    <property type="match status" value="1"/>
</dbReference>
<dbReference type="PANTHER" id="PTHR43642">
    <property type="entry name" value="HYBRID SIGNAL TRANSDUCTION HISTIDINE KINASE G"/>
    <property type="match status" value="1"/>
</dbReference>
<gene>
    <name evidence="2" type="ORF">RMCC_4227</name>
</gene>
<comment type="caution">
    <text evidence="2">The sequence shown here is derived from an EMBL/GenBank/DDBJ whole genome shotgun (WGS) entry which is preliminary data.</text>
</comment>
<dbReference type="InterPro" id="IPR053159">
    <property type="entry name" value="Hybrid_Histidine_Kinase"/>
</dbReference>
<dbReference type="SUPFAM" id="SSF55781">
    <property type="entry name" value="GAF domain-like"/>
    <property type="match status" value="1"/>
</dbReference>
<evidence type="ECO:0000313" key="3">
    <source>
        <dbReference type="Proteomes" id="UP000069443"/>
    </source>
</evidence>
<dbReference type="Proteomes" id="UP000069443">
    <property type="component" value="Unassembled WGS sequence"/>
</dbReference>
<protein>
    <submittedName>
        <fullName evidence="2">GAF domain-containing protein</fullName>
    </submittedName>
</protein>
<dbReference type="PROSITE" id="PS50125">
    <property type="entry name" value="GUANYLATE_CYCLASE_2"/>
    <property type="match status" value="1"/>
</dbReference>
<dbReference type="InterPro" id="IPR041664">
    <property type="entry name" value="AAA_16"/>
</dbReference>
<dbReference type="SMART" id="SM00065">
    <property type="entry name" value="GAF"/>
    <property type="match status" value="1"/>
</dbReference>
<dbReference type="InterPro" id="IPR029787">
    <property type="entry name" value="Nucleotide_cyclase"/>
</dbReference>
<dbReference type="SUPFAM" id="SSF52540">
    <property type="entry name" value="P-loop containing nucleoside triphosphate hydrolases"/>
    <property type="match status" value="1"/>
</dbReference>
<dbReference type="InterPro" id="IPR029016">
    <property type="entry name" value="GAF-like_dom_sf"/>
</dbReference>
<dbReference type="InterPro" id="IPR027417">
    <property type="entry name" value="P-loop_NTPase"/>
</dbReference>
<proteinExistence type="predicted"/>
<dbReference type="InterPro" id="IPR003018">
    <property type="entry name" value="GAF"/>
</dbReference>
<dbReference type="STRING" id="228230.RMCC_4227"/>
<dbReference type="PANTHER" id="PTHR43642:SF1">
    <property type="entry name" value="HYBRID SIGNAL TRANSDUCTION HISTIDINE KINASE G"/>
    <property type="match status" value="1"/>
</dbReference>
<dbReference type="SMART" id="SM00044">
    <property type="entry name" value="CYCc"/>
    <property type="match status" value="1"/>
</dbReference>
<dbReference type="Pfam" id="PF13492">
    <property type="entry name" value="GAF_3"/>
    <property type="match status" value="1"/>
</dbReference>
<dbReference type="GO" id="GO:0009190">
    <property type="term" value="P:cyclic nucleotide biosynthetic process"/>
    <property type="evidence" value="ECO:0007669"/>
    <property type="project" value="InterPro"/>
</dbReference>
<dbReference type="Pfam" id="PF00211">
    <property type="entry name" value="Guanylate_cyc"/>
    <property type="match status" value="1"/>
</dbReference>